<feature type="region of interest" description="Disordered" evidence="1">
    <location>
        <begin position="1"/>
        <end position="145"/>
    </location>
</feature>
<name>A0A0K8S731_LYGHE</name>
<feature type="compositionally biased region" description="Basic and acidic residues" evidence="1">
    <location>
        <begin position="15"/>
        <end position="27"/>
    </location>
</feature>
<feature type="compositionally biased region" description="Polar residues" evidence="1">
    <location>
        <begin position="1"/>
        <end position="10"/>
    </location>
</feature>
<evidence type="ECO:0000313" key="2">
    <source>
        <dbReference type="EMBL" id="JAG49082.1"/>
    </source>
</evidence>
<feature type="compositionally biased region" description="Polar residues" evidence="1">
    <location>
        <begin position="37"/>
        <end position="46"/>
    </location>
</feature>
<reference evidence="2" key="1">
    <citation type="submission" date="2014-09" db="EMBL/GenBank/DDBJ databases">
        <authorList>
            <person name="Magalhaes I.L.F."/>
            <person name="Oliveira U."/>
            <person name="Santos F.R."/>
            <person name="Vidigal T.H.D.A."/>
            <person name="Brescovit A.D."/>
            <person name="Santos A.J."/>
        </authorList>
    </citation>
    <scope>NUCLEOTIDE SEQUENCE</scope>
</reference>
<organism evidence="2">
    <name type="scientific">Lygus hesperus</name>
    <name type="common">Western plant bug</name>
    <dbReference type="NCBI Taxonomy" id="30085"/>
    <lineage>
        <taxon>Eukaryota</taxon>
        <taxon>Metazoa</taxon>
        <taxon>Ecdysozoa</taxon>
        <taxon>Arthropoda</taxon>
        <taxon>Hexapoda</taxon>
        <taxon>Insecta</taxon>
        <taxon>Pterygota</taxon>
        <taxon>Neoptera</taxon>
        <taxon>Paraneoptera</taxon>
        <taxon>Hemiptera</taxon>
        <taxon>Heteroptera</taxon>
        <taxon>Panheteroptera</taxon>
        <taxon>Cimicomorpha</taxon>
        <taxon>Miridae</taxon>
        <taxon>Mirini</taxon>
        <taxon>Lygus</taxon>
    </lineage>
</organism>
<feature type="non-terminal residue" evidence="2">
    <location>
        <position position="181"/>
    </location>
</feature>
<sequence>RSLTQKSNDQPAKLFPKEEEKPRREDSLTSPIPGPSGLQQKVGASQESRRPHLPGVTTARRRVAHIPPANPALIRALAPAVPARDGQVVKRPREEGSEDSPKRQRPNPPGDRHFVTRMGEYGRSGPRGRPRVREPTARTPPGRKCDICGTQSLTPNEQWNCRNCENFIKRMERAVAARNPN</sequence>
<feature type="non-terminal residue" evidence="2">
    <location>
        <position position="1"/>
    </location>
</feature>
<evidence type="ECO:0000256" key="1">
    <source>
        <dbReference type="SAM" id="MobiDB-lite"/>
    </source>
</evidence>
<accession>A0A0K8S731</accession>
<dbReference type="AlphaFoldDB" id="A0A0K8S731"/>
<proteinExistence type="predicted"/>
<dbReference type="EMBL" id="GBRD01016745">
    <property type="protein sequence ID" value="JAG49082.1"/>
    <property type="molecule type" value="Transcribed_RNA"/>
</dbReference>
<feature type="compositionally biased region" description="Basic and acidic residues" evidence="1">
    <location>
        <begin position="87"/>
        <end position="102"/>
    </location>
</feature>
<protein>
    <submittedName>
        <fullName evidence="2">Uncharacterized protein</fullName>
    </submittedName>
</protein>